<dbReference type="PANTHER" id="PTHR36766:SF3">
    <property type="entry name" value="RPW8 DOMAIN-CONTAINING PROTEIN"/>
    <property type="match status" value="1"/>
</dbReference>
<organism evidence="4 5">
    <name type="scientific">Brassica carinata</name>
    <name type="common">Ethiopian mustard</name>
    <name type="synonym">Abyssinian cabbage</name>
    <dbReference type="NCBI Taxonomy" id="52824"/>
    <lineage>
        <taxon>Eukaryota</taxon>
        <taxon>Viridiplantae</taxon>
        <taxon>Streptophyta</taxon>
        <taxon>Embryophyta</taxon>
        <taxon>Tracheophyta</taxon>
        <taxon>Spermatophyta</taxon>
        <taxon>Magnoliopsida</taxon>
        <taxon>eudicotyledons</taxon>
        <taxon>Gunneridae</taxon>
        <taxon>Pentapetalae</taxon>
        <taxon>rosids</taxon>
        <taxon>malvids</taxon>
        <taxon>Brassicales</taxon>
        <taxon>Brassicaceae</taxon>
        <taxon>Brassiceae</taxon>
        <taxon>Brassica</taxon>
    </lineage>
</organism>
<dbReference type="AlphaFoldDB" id="A0A8X7WDN5"/>
<dbReference type="InterPro" id="IPR042197">
    <property type="entry name" value="Apaf_helical"/>
</dbReference>
<evidence type="ECO:0000313" key="5">
    <source>
        <dbReference type="Proteomes" id="UP000886595"/>
    </source>
</evidence>
<comment type="similarity">
    <text evidence="1">Belongs to the disease resistance NB-LRR family.</text>
</comment>
<dbReference type="Gene3D" id="1.10.8.430">
    <property type="entry name" value="Helical domain of apoptotic protease-activating factors"/>
    <property type="match status" value="1"/>
</dbReference>
<evidence type="ECO:0000313" key="4">
    <source>
        <dbReference type="EMBL" id="KAG2327245.1"/>
    </source>
</evidence>
<dbReference type="PRINTS" id="PR00364">
    <property type="entry name" value="DISEASERSIST"/>
</dbReference>
<dbReference type="EMBL" id="JAAMPC010000002">
    <property type="protein sequence ID" value="KAG2327245.1"/>
    <property type="molecule type" value="Genomic_DNA"/>
</dbReference>
<dbReference type="FunFam" id="3.40.50.300:FF:003793">
    <property type="entry name" value="Probable disease resistance protein At5g66900"/>
    <property type="match status" value="1"/>
</dbReference>
<dbReference type="Proteomes" id="UP000886595">
    <property type="component" value="Unassembled WGS sequence"/>
</dbReference>
<dbReference type="PROSITE" id="PS51153">
    <property type="entry name" value="RPW8"/>
    <property type="match status" value="1"/>
</dbReference>
<accession>A0A8X7WDN5</accession>
<dbReference type="GO" id="GO:0006952">
    <property type="term" value="P:defense response"/>
    <property type="evidence" value="ECO:0007669"/>
    <property type="project" value="UniProtKB-KW"/>
</dbReference>
<evidence type="ECO:0000256" key="1">
    <source>
        <dbReference type="ARBA" id="ARBA00008894"/>
    </source>
</evidence>
<dbReference type="Pfam" id="PF05659">
    <property type="entry name" value="RPW8"/>
    <property type="match status" value="1"/>
</dbReference>
<dbReference type="Gene3D" id="3.40.50.300">
    <property type="entry name" value="P-loop containing nucleotide triphosphate hydrolases"/>
    <property type="match status" value="1"/>
</dbReference>
<dbReference type="PANTHER" id="PTHR36766">
    <property type="entry name" value="PLANT BROAD-SPECTRUM MILDEW RESISTANCE PROTEIN RPW8"/>
    <property type="match status" value="1"/>
</dbReference>
<dbReference type="InterPro" id="IPR002182">
    <property type="entry name" value="NB-ARC"/>
</dbReference>
<evidence type="ECO:0000256" key="2">
    <source>
        <dbReference type="ARBA" id="ARBA00022821"/>
    </source>
</evidence>
<name>A0A8X7WDN5_BRACI</name>
<dbReference type="SUPFAM" id="SSF52540">
    <property type="entry name" value="P-loop containing nucleoside triphosphate hydrolases"/>
    <property type="match status" value="1"/>
</dbReference>
<dbReference type="InterPro" id="IPR027417">
    <property type="entry name" value="P-loop_NTPase"/>
</dbReference>
<evidence type="ECO:0000259" key="3">
    <source>
        <dbReference type="PROSITE" id="PS51153"/>
    </source>
</evidence>
<sequence length="600" mass="68602">MAEMIGGAVISEVLTQLIEVAKKFKNFKPLSKDLKSTMERLVPLAETIDHLQNKLNLDVGELKGLKETIERAEIAVREYRDVPGLRRYKRTREIEQVNKDLQKYCQIDIQLLLLRNQLQSTEASNNNFQNINQKLDQLSAPAPAFRQLCSVPVLEKVPVGFALPLLELKKKLLDAAVVRLVVSAPPGCGKTTLVTHLCHDQDIKRKFKHIFFSVVSSTPNFRVIVHDLLHHNGYQAPALNNDTQAANGLRKMLEELEGKDEILLVLDDVWSASESFLENFPMDIPNLKILVTSRFDSLDFGDTFKLKPLKKEDAKTLLIQYASRPGQASDVEYQDLLQKILEQCDGFPLLIKVIGGSLKKKSLVQWKGQVLSWSTGGSVLDNPSPEVIDRLKPSFDALDSNLKQCFLDMGLFLEDQKIHKIILSLKYLEDLASHNLLDLVPLRKKEHEDGFYNDFSVTQHDILRELAIRQNKSEAVLERKRLTMEIREDRFPDWCLNPIHPLVVNASLLSIFTGLRKLPLEIGRLQKLKKISMQECWKCKLPYSVRKLENLEVKCSEKTASLWQGLKPKMKKLRVQVEEIEHYLKLLYYGLKLHFASSSE</sequence>
<keyword evidence="5" id="KW-1185">Reference proteome</keyword>
<feature type="domain" description="RPW8" evidence="3">
    <location>
        <begin position="1"/>
        <end position="143"/>
    </location>
</feature>
<dbReference type="InterPro" id="IPR008808">
    <property type="entry name" value="Powdery_mildew-R_dom"/>
</dbReference>
<keyword evidence="2" id="KW-0611">Plant defense</keyword>
<protein>
    <recommendedName>
        <fullName evidence="3">RPW8 domain-containing protein</fullName>
    </recommendedName>
</protein>
<proteinExistence type="inferred from homology"/>
<reference evidence="4 5" key="1">
    <citation type="submission" date="2020-02" db="EMBL/GenBank/DDBJ databases">
        <authorList>
            <person name="Ma Q."/>
            <person name="Huang Y."/>
            <person name="Song X."/>
            <person name="Pei D."/>
        </authorList>
    </citation>
    <scope>NUCLEOTIDE SEQUENCE [LARGE SCALE GENOMIC DNA]</scope>
    <source>
        <strain evidence="4">Sxm20200214</strain>
        <tissue evidence="4">Leaf</tissue>
    </source>
</reference>
<dbReference type="OrthoDB" id="1667228at2759"/>
<gene>
    <name evidence="4" type="ORF">Bca52824_009973</name>
</gene>
<dbReference type="GO" id="GO:0043531">
    <property type="term" value="F:ADP binding"/>
    <property type="evidence" value="ECO:0007669"/>
    <property type="project" value="InterPro"/>
</dbReference>
<comment type="caution">
    <text evidence="4">The sequence shown here is derived from an EMBL/GenBank/DDBJ whole genome shotgun (WGS) entry which is preliminary data.</text>
</comment>
<dbReference type="Pfam" id="PF00931">
    <property type="entry name" value="NB-ARC"/>
    <property type="match status" value="1"/>
</dbReference>